<dbReference type="AlphaFoldDB" id="A0AAV2YJA8"/>
<dbReference type="PANTHER" id="PTHR34474">
    <property type="entry name" value="SIGNAL TRANSDUCTION PROTEIN TRAP"/>
    <property type="match status" value="1"/>
</dbReference>
<dbReference type="Proteomes" id="UP001146120">
    <property type="component" value="Unassembled WGS sequence"/>
</dbReference>
<evidence type="ECO:0000259" key="1">
    <source>
        <dbReference type="PROSITE" id="PS51725"/>
    </source>
</evidence>
<accession>A0AAV2YJA8</accession>
<sequence>MSGRIRVISERIMTRGYEPAVARLMEHVKSTVSKQPGLIAVDTYSQVDDQHKYVVFSEWKSKKHYDQWVSSPEFKDCTRKINELLDVPGMQTRMFKEPSDDIFLL</sequence>
<organism evidence="2 3">
    <name type="scientific">Lagenidium giganteum</name>
    <dbReference type="NCBI Taxonomy" id="4803"/>
    <lineage>
        <taxon>Eukaryota</taxon>
        <taxon>Sar</taxon>
        <taxon>Stramenopiles</taxon>
        <taxon>Oomycota</taxon>
        <taxon>Peronosporomycetes</taxon>
        <taxon>Pythiales</taxon>
        <taxon>Pythiaceae</taxon>
    </lineage>
</organism>
<dbReference type="InterPro" id="IPR007138">
    <property type="entry name" value="ABM_dom"/>
</dbReference>
<name>A0AAV2YJA8_9STRA</name>
<protein>
    <recommendedName>
        <fullName evidence="1">ABM domain-containing protein</fullName>
    </recommendedName>
</protein>
<dbReference type="PROSITE" id="PS51725">
    <property type="entry name" value="ABM"/>
    <property type="match status" value="1"/>
</dbReference>
<dbReference type="InterPro" id="IPR011008">
    <property type="entry name" value="Dimeric_a/b-barrel"/>
</dbReference>
<proteinExistence type="predicted"/>
<dbReference type="PANTHER" id="PTHR34474:SF2">
    <property type="entry name" value="SIGNAL TRANSDUCTION PROTEIN TRAP"/>
    <property type="match status" value="1"/>
</dbReference>
<dbReference type="EMBL" id="DAKRPA010000323">
    <property type="protein sequence ID" value="DAZ93358.1"/>
    <property type="molecule type" value="Genomic_DNA"/>
</dbReference>
<reference evidence="2" key="1">
    <citation type="submission" date="2022-11" db="EMBL/GenBank/DDBJ databases">
        <authorList>
            <person name="Morgan W.R."/>
            <person name="Tartar A."/>
        </authorList>
    </citation>
    <scope>NUCLEOTIDE SEQUENCE</scope>
    <source>
        <strain evidence="2">ARSEF 373</strain>
    </source>
</reference>
<feature type="domain" description="ABM" evidence="1">
    <location>
        <begin position="5"/>
        <end position="95"/>
    </location>
</feature>
<evidence type="ECO:0000313" key="3">
    <source>
        <dbReference type="Proteomes" id="UP001146120"/>
    </source>
</evidence>
<reference evidence="2" key="2">
    <citation type="journal article" date="2023" name="Microbiol Resour">
        <title>Decontamination and Annotation of the Draft Genome Sequence of the Oomycete Lagenidium giganteum ARSEF 373.</title>
        <authorList>
            <person name="Morgan W.R."/>
            <person name="Tartar A."/>
        </authorList>
    </citation>
    <scope>NUCLEOTIDE SEQUENCE</scope>
    <source>
        <strain evidence="2">ARSEF 373</strain>
    </source>
</reference>
<dbReference type="InterPro" id="IPR050404">
    <property type="entry name" value="Heme-degrading_MO"/>
</dbReference>
<dbReference type="Gene3D" id="3.30.70.100">
    <property type="match status" value="1"/>
</dbReference>
<evidence type="ECO:0000313" key="2">
    <source>
        <dbReference type="EMBL" id="DAZ93358.1"/>
    </source>
</evidence>
<keyword evidence="3" id="KW-1185">Reference proteome</keyword>
<dbReference type="SUPFAM" id="SSF54909">
    <property type="entry name" value="Dimeric alpha+beta barrel"/>
    <property type="match status" value="1"/>
</dbReference>
<gene>
    <name evidence="2" type="ORF">N0F65_011884</name>
</gene>
<comment type="caution">
    <text evidence="2">The sequence shown here is derived from an EMBL/GenBank/DDBJ whole genome shotgun (WGS) entry which is preliminary data.</text>
</comment>
<dbReference type="Pfam" id="PF03992">
    <property type="entry name" value="ABM"/>
    <property type="match status" value="1"/>
</dbReference>